<sequence length="335" mass="33721">MTPYRFTRLATACALGSALLLSACSSSSQSGQSGQSGDASASGSQSGTSCTLSDDAPDVDRSGEGNFPDATGGFGEDPTISAGTGDEPDQVLVKTLSEGDGDTVGSSDFILANYTGTLWDGTVFDSSYSNGQAVAFGLDQVVSGWKYGLADQHVGDRVEIVIPCEWGYGGTDQGTIPAGSTLVFVVDIEDAVDGTDTSALTAATATGDALPAGISVDGDLGSEPTVAFSGDTAPGESTTTLATGTGEAIADSDYVLYQAVGSYFEDPSSMSSTWSSVGAQLFQPGIGELVGQTVGSRLLFVFPPTADASESGATEAETSTTVMVVDVLATLSPQS</sequence>
<feature type="signal peptide" evidence="7">
    <location>
        <begin position="1"/>
        <end position="28"/>
    </location>
</feature>
<feature type="region of interest" description="Disordered" evidence="6">
    <location>
        <begin position="26"/>
        <end position="87"/>
    </location>
</feature>
<dbReference type="InterPro" id="IPR044609">
    <property type="entry name" value="FKBP2/11"/>
</dbReference>
<evidence type="ECO:0000256" key="6">
    <source>
        <dbReference type="SAM" id="MobiDB-lite"/>
    </source>
</evidence>
<organism evidence="9 10">
    <name type="scientific">Schaalia naturae</name>
    <dbReference type="NCBI Taxonomy" id="635203"/>
    <lineage>
        <taxon>Bacteria</taxon>
        <taxon>Bacillati</taxon>
        <taxon>Actinomycetota</taxon>
        <taxon>Actinomycetes</taxon>
        <taxon>Actinomycetales</taxon>
        <taxon>Actinomycetaceae</taxon>
        <taxon>Schaalia</taxon>
    </lineage>
</organism>
<dbReference type="PANTHER" id="PTHR45779:SF7">
    <property type="entry name" value="PEPTIDYLPROLYL ISOMERASE"/>
    <property type="match status" value="1"/>
</dbReference>
<dbReference type="InterPro" id="IPR001179">
    <property type="entry name" value="PPIase_FKBP_dom"/>
</dbReference>
<proteinExistence type="predicted"/>
<comment type="catalytic activity">
    <reaction evidence="1 5">
        <text>[protein]-peptidylproline (omega=180) = [protein]-peptidylproline (omega=0)</text>
        <dbReference type="Rhea" id="RHEA:16237"/>
        <dbReference type="Rhea" id="RHEA-COMP:10747"/>
        <dbReference type="Rhea" id="RHEA-COMP:10748"/>
        <dbReference type="ChEBI" id="CHEBI:83833"/>
        <dbReference type="ChEBI" id="CHEBI:83834"/>
        <dbReference type="EC" id="5.2.1.8"/>
    </reaction>
</comment>
<dbReference type="PROSITE" id="PS51257">
    <property type="entry name" value="PROKAR_LIPOPROTEIN"/>
    <property type="match status" value="1"/>
</dbReference>
<dbReference type="SUPFAM" id="SSF54534">
    <property type="entry name" value="FKBP-like"/>
    <property type="match status" value="1"/>
</dbReference>
<keyword evidence="7" id="KW-0732">Signal</keyword>
<evidence type="ECO:0000313" key="10">
    <source>
        <dbReference type="Proteomes" id="UP001596527"/>
    </source>
</evidence>
<gene>
    <name evidence="9" type="ORF">ACFQWG_03530</name>
</gene>
<protein>
    <recommendedName>
        <fullName evidence="2 5">peptidylprolyl isomerase</fullName>
        <ecNumber evidence="2 5">5.2.1.8</ecNumber>
    </recommendedName>
</protein>
<evidence type="ECO:0000256" key="4">
    <source>
        <dbReference type="ARBA" id="ARBA00023235"/>
    </source>
</evidence>
<keyword evidence="3 5" id="KW-0697">Rotamase</keyword>
<dbReference type="Proteomes" id="UP001596527">
    <property type="component" value="Unassembled WGS sequence"/>
</dbReference>
<evidence type="ECO:0000256" key="7">
    <source>
        <dbReference type="SAM" id="SignalP"/>
    </source>
</evidence>
<dbReference type="Pfam" id="PF00254">
    <property type="entry name" value="FKBP_C"/>
    <property type="match status" value="1"/>
</dbReference>
<evidence type="ECO:0000256" key="5">
    <source>
        <dbReference type="PROSITE-ProRule" id="PRU00277"/>
    </source>
</evidence>
<comment type="caution">
    <text evidence="9">The sequence shown here is derived from an EMBL/GenBank/DDBJ whole genome shotgun (WGS) entry which is preliminary data.</text>
</comment>
<dbReference type="RefSeq" id="WP_380972170.1">
    <property type="nucleotide sequence ID" value="NZ_JBHTEF010000001.1"/>
</dbReference>
<dbReference type="EMBL" id="JBHTEF010000001">
    <property type="protein sequence ID" value="MFC7580295.1"/>
    <property type="molecule type" value="Genomic_DNA"/>
</dbReference>
<name>A0ABW2SK75_9ACTO</name>
<dbReference type="EC" id="5.2.1.8" evidence="2 5"/>
<dbReference type="InterPro" id="IPR046357">
    <property type="entry name" value="PPIase_dom_sf"/>
</dbReference>
<feature type="compositionally biased region" description="Low complexity" evidence="6">
    <location>
        <begin position="26"/>
        <end position="51"/>
    </location>
</feature>
<accession>A0ABW2SK75</accession>
<evidence type="ECO:0000313" key="9">
    <source>
        <dbReference type="EMBL" id="MFC7580295.1"/>
    </source>
</evidence>
<reference evidence="10" key="1">
    <citation type="journal article" date="2019" name="Int. J. Syst. Evol. Microbiol.">
        <title>The Global Catalogue of Microorganisms (GCM) 10K type strain sequencing project: providing services to taxonomists for standard genome sequencing and annotation.</title>
        <authorList>
            <consortium name="The Broad Institute Genomics Platform"/>
            <consortium name="The Broad Institute Genome Sequencing Center for Infectious Disease"/>
            <person name="Wu L."/>
            <person name="Ma J."/>
        </authorList>
    </citation>
    <scope>NUCLEOTIDE SEQUENCE [LARGE SCALE GENOMIC DNA]</scope>
    <source>
        <strain evidence="10">CCUG 56698</strain>
    </source>
</reference>
<dbReference type="Gene3D" id="3.10.50.40">
    <property type="match status" value="1"/>
</dbReference>
<dbReference type="PROSITE" id="PS50059">
    <property type="entry name" value="FKBP_PPIASE"/>
    <property type="match status" value="1"/>
</dbReference>
<keyword evidence="10" id="KW-1185">Reference proteome</keyword>
<evidence type="ECO:0000259" key="8">
    <source>
        <dbReference type="PROSITE" id="PS50059"/>
    </source>
</evidence>
<feature type="chain" id="PRO_5046872462" description="peptidylprolyl isomerase" evidence="7">
    <location>
        <begin position="29"/>
        <end position="335"/>
    </location>
</feature>
<feature type="domain" description="PPIase FKBP-type" evidence="8">
    <location>
        <begin position="107"/>
        <end position="192"/>
    </location>
</feature>
<dbReference type="PANTHER" id="PTHR45779">
    <property type="entry name" value="PEPTIDYLPROLYL ISOMERASE"/>
    <property type="match status" value="1"/>
</dbReference>
<evidence type="ECO:0000256" key="2">
    <source>
        <dbReference type="ARBA" id="ARBA00013194"/>
    </source>
</evidence>
<keyword evidence="4 5" id="KW-0413">Isomerase</keyword>
<evidence type="ECO:0000256" key="3">
    <source>
        <dbReference type="ARBA" id="ARBA00023110"/>
    </source>
</evidence>
<dbReference type="GO" id="GO:0003755">
    <property type="term" value="F:peptidyl-prolyl cis-trans isomerase activity"/>
    <property type="evidence" value="ECO:0007669"/>
    <property type="project" value="UniProtKB-EC"/>
</dbReference>
<evidence type="ECO:0000256" key="1">
    <source>
        <dbReference type="ARBA" id="ARBA00000971"/>
    </source>
</evidence>